<dbReference type="Proteomes" id="UP000325577">
    <property type="component" value="Linkage Group LG2"/>
</dbReference>
<organism evidence="1 2">
    <name type="scientific">Nyssa sinensis</name>
    <dbReference type="NCBI Taxonomy" id="561372"/>
    <lineage>
        <taxon>Eukaryota</taxon>
        <taxon>Viridiplantae</taxon>
        <taxon>Streptophyta</taxon>
        <taxon>Embryophyta</taxon>
        <taxon>Tracheophyta</taxon>
        <taxon>Spermatophyta</taxon>
        <taxon>Magnoliopsida</taxon>
        <taxon>eudicotyledons</taxon>
        <taxon>Gunneridae</taxon>
        <taxon>Pentapetalae</taxon>
        <taxon>asterids</taxon>
        <taxon>Cornales</taxon>
        <taxon>Nyssaceae</taxon>
        <taxon>Nyssa</taxon>
    </lineage>
</organism>
<dbReference type="PANTHER" id="PTHR24121">
    <property type="entry name" value="NO MECHANORECEPTOR POTENTIAL C, ISOFORM D-RELATED"/>
    <property type="match status" value="1"/>
</dbReference>
<dbReference type="AlphaFoldDB" id="A0A5J5AJ24"/>
<dbReference type="PANTHER" id="PTHR24121:SF21">
    <property type="entry name" value="ANKYRIN REPEAT FAMILY PROTEIN"/>
    <property type="match status" value="1"/>
</dbReference>
<dbReference type="OrthoDB" id="1880601at2759"/>
<protein>
    <submittedName>
        <fullName evidence="1">Uncharacterized protein</fullName>
    </submittedName>
</protein>
<proteinExistence type="predicted"/>
<evidence type="ECO:0000313" key="1">
    <source>
        <dbReference type="EMBL" id="KAA8531045.1"/>
    </source>
</evidence>
<dbReference type="InterPro" id="IPR002110">
    <property type="entry name" value="Ankyrin_rpt"/>
</dbReference>
<dbReference type="SUPFAM" id="SSF48403">
    <property type="entry name" value="Ankyrin repeat"/>
    <property type="match status" value="1"/>
</dbReference>
<accession>A0A5J5AJ24</accession>
<dbReference type="Pfam" id="PF12796">
    <property type="entry name" value="Ank_2"/>
    <property type="match status" value="1"/>
</dbReference>
<gene>
    <name evidence="1" type="ORF">F0562_005754</name>
</gene>
<sequence>MGETALSLAAAGGVTKVARSLVRKNHTLLTMQNVYGLIPVVVAAKFGHIEMVHFLYHMTAEEDLNPESNNHQGAKLLTTCIIAQIYDIALDLVQQYPDLAIAVYKDSDESPNKLSTLNTLATRHSAFPSGTWLNFWQHWIYSCMPIHSGRVTNFRRGIERPINQDNISQTSILSTIQTIMGSAETHGARYQAYIRYKAKTRSSP</sequence>
<dbReference type="InterPro" id="IPR036770">
    <property type="entry name" value="Ankyrin_rpt-contain_sf"/>
</dbReference>
<dbReference type="Gene3D" id="1.25.40.20">
    <property type="entry name" value="Ankyrin repeat-containing domain"/>
    <property type="match status" value="1"/>
</dbReference>
<keyword evidence="2" id="KW-1185">Reference proteome</keyword>
<evidence type="ECO:0000313" key="2">
    <source>
        <dbReference type="Proteomes" id="UP000325577"/>
    </source>
</evidence>
<name>A0A5J5AJ24_9ASTE</name>
<reference evidence="1 2" key="1">
    <citation type="submission" date="2019-09" db="EMBL/GenBank/DDBJ databases">
        <title>A chromosome-level genome assembly of the Chinese tupelo Nyssa sinensis.</title>
        <authorList>
            <person name="Yang X."/>
            <person name="Kang M."/>
            <person name="Yang Y."/>
            <person name="Xiong H."/>
            <person name="Wang M."/>
            <person name="Zhang Z."/>
            <person name="Wang Z."/>
            <person name="Wu H."/>
            <person name="Ma T."/>
            <person name="Liu J."/>
            <person name="Xi Z."/>
        </authorList>
    </citation>
    <scope>NUCLEOTIDE SEQUENCE [LARGE SCALE GENOMIC DNA]</scope>
    <source>
        <strain evidence="1">J267</strain>
        <tissue evidence="1">Leaf</tissue>
    </source>
</reference>
<dbReference type="EMBL" id="CM018043">
    <property type="protein sequence ID" value="KAA8531045.1"/>
    <property type="molecule type" value="Genomic_DNA"/>
</dbReference>